<reference evidence="2 3" key="1">
    <citation type="journal article" date="2015" name="Parasit. Vectors">
        <title>Draft genome of the scabies mite.</title>
        <authorList>
            <person name="Rider S.D.Jr."/>
            <person name="Morgan M.S."/>
            <person name="Arlian L.G."/>
        </authorList>
    </citation>
    <scope>NUCLEOTIDE SEQUENCE [LARGE SCALE GENOMIC DNA]</scope>
    <source>
        <strain evidence="2">Arlian Lab</strain>
    </source>
</reference>
<dbReference type="Proteomes" id="UP000616769">
    <property type="component" value="Unassembled WGS sequence"/>
</dbReference>
<name>A0A132A909_SARSC</name>
<evidence type="ECO:0000313" key="2">
    <source>
        <dbReference type="EMBL" id="KPM07438.1"/>
    </source>
</evidence>
<accession>A0A132A909</accession>
<feature type="compositionally biased region" description="Basic and acidic residues" evidence="1">
    <location>
        <begin position="1"/>
        <end position="16"/>
    </location>
</feature>
<evidence type="ECO:0000313" key="3">
    <source>
        <dbReference type="Proteomes" id="UP000616769"/>
    </source>
</evidence>
<organism evidence="2 3">
    <name type="scientific">Sarcoptes scabiei</name>
    <name type="common">Itch mite</name>
    <name type="synonym">Acarus scabiei</name>
    <dbReference type="NCBI Taxonomy" id="52283"/>
    <lineage>
        <taxon>Eukaryota</taxon>
        <taxon>Metazoa</taxon>
        <taxon>Ecdysozoa</taxon>
        <taxon>Arthropoda</taxon>
        <taxon>Chelicerata</taxon>
        <taxon>Arachnida</taxon>
        <taxon>Acari</taxon>
        <taxon>Acariformes</taxon>
        <taxon>Sarcoptiformes</taxon>
        <taxon>Astigmata</taxon>
        <taxon>Psoroptidia</taxon>
        <taxon>Sarcoptoidea</taxon>
        <taxon>Sarcoptidae</taxon>
        <taxon>Sarcoptinae</taxon>
        <taxon>Sarcoptes</taxon>
    </lineage>
</organism>
<sequence>MNQDDKQKDDKKEETTTHGPINAMGQMYPPMMFGMGHPAFNPMAAPSHYPAINLQPINHRIECCKRLFHPLRISILSFRHR</sequence>
<comment type="caution">
    <text evidence="2">The sequence shown here is derived from an EMBL/GenBank/DDBJ whole genome shotgun (WGS) entry which is preliminary data.</text>
</comment>
<dbReference type="OrthoDB" id="10600431at2759"/>
<gene>
    <name evidence="2" type="ORF">QR98_0059320</name>
</gene>
<dbReference type="AlphaFoldDB" id="A0A132A909"/>
<dbReference type="EMBL" id="JXLN01011567">
    <property type="protein sequence ID" value="KPM07438.1"/>
    <property type="molecule type" value="Genomic_DNA"/>
</dbReference>
<protein>
    <submittedName>
        <fullName evidence="2">Uncharacterized protein</fullName>
    </submittedName>
</protein>
<proteinExistence type="predicted"/>
<evidence type="ECO:0000256" key="1">
    <source>
        <dbReference type="SAM" id="MobiDB-lite"/>
    </source>
</evidence>
<dbReference type="VEuPathDB" id="VectorBase:SSCA006395"/>
<feature type="region of interest" description="Disordered" evidence="1">
    <location>
        <begin position="1"/>
        <end position="24"/>
    </location>
</feature>